<keyword evidence="2 4" id="KW-0067">ATP-binding</keyword>
<dbReference type="EMBL" id="DWXO01000077">
    <property type="protein sequence ID" value="HJB80870.1"/>
    <property type="molecule type" value="Genomic_DNA"/>
</dbReference>
<dbReference type="GO" id="GO:0016887">
    <property type="term" value="F:ATP hydrolysis activity"/>
    <property type="evidence" value="ECO:0007669"/>
    <property type="project" value="InterPro"/>
</dbReference>
<organism evidence="4 5">
    <name type="scientific">Candidatus Flavonifractor intestinigallinarum</name>
    <dbReference type="NCBI Taxonomy" id="2838586"/>
    <lineage>
        <taxon>Bacteria</taxon>
        <taxon>Bacillati</taxon>
        <taxon>Bacillota</taxon>
        <taxon>Clostridia</taxon>
        <taxon>Eubacteriales</taxon>
        <taxon>Oscillospiraceae</taxon>
        <taxon>Flavonifractor</taxon>
    </lineage>
</organism>
<name>A0A9D2SC62_9FIRM</name>
<dbReference type="PANTHER" id="PTHR24220">
    <property type="entry name" value="IMPORT ATP-BINDING PROTEIN"/>
    <property type="match status" value="1"/>
</dbReference>
<dbReference type="Pfam" id="PF00005">
    <property type="entry name" value="ABC_tran"/>
    <property type="match status" value="1"/>
</dbReference>
<dbReference type="InterPro" id="IPR027417">
    <property type="entry name" value="P-loop_NTPase"/>
</dbReference>
<dbReference type="GO" id="GO:0022857">
    <property type="term" value="F:transmembrane transporter activity"/>
    <property type="evidence" value="ECO:0007669"/>
    <property type="project" value="TreeGrafter"/>
</dbReference>
<feature type="domain" description="ABC transporter" evidence="3">
    <location>
        <begin position="4"/>
        <end position="236"/>
    </location>
</feature>
<evidence type="ECO:0000256" key="1">
    <source>
        <dbReference type="ARBA" id="ARBA00022741"/>
    </source>
</evidence>
<accession>A0A9D2SC62</accession>
<evidence type="ECO:0000256" key="2">
    <source>
        <dbReference type="ARBA" id="ARBA00022840"/>
    </source>
</evidence>
<reference evidence="4" key="2">
    <citation type="submission" date="2021-04" db="EMBL/GenBank/DDBJ databases">
        <authorList>
            <person name="Gilroy R."/>
        </authorList>
    </citation>
    <scope>NUCLEOTIDE SEQUENCE</scope>
    <source>
        <strain evidence="4">CHK192-8294</strain>
    </source>
</reference>
<dbReference type="SMART" id="SM00382">
    <property type="entry name" value="AAA"/>
    <property type="match status" value="1"/>
</dbReference>
<dbReference type="PROSITE" id="PS00211">
    <property type="entry name" value="ABC_TRANSPORTER_1"/>
    <property type="match status" value="1"/>
</dbReference>
<gene>
    <name evidence="4" type="ORF">H9712_07780</name>
</gene>
<dbReference type="GO" id="GO:0005524">
    <property type="term" value="F:ATP binding"/>
    <property type="evidence" value="ECO:0007669"/>
    <property type="project" value="UniProtKB-KW"/>
</dbReference>
<sequence length="236" mass="26366">MPQIRLEGIGKDYPQEHEKQVVHAIRSVDLTIEQGEFVFVTGSSGAGKSTLLQLIACETPPTHGHIFLDEVNVTRMSQRQRAYRRLCFGYVPQFSTLARKRTIEENLLSVAQLGRGRVQQSPAERVQKALGLVGLGNTASRYPVELSLGESRRVELARAIINNPEILVLDELTANLDEDTAWDLFLFLSELNRHGITIIMASHAKNFVNLMRRRVITLVDGTVFGDVAKGRYGDVI</sequence>
<dbReference type="InterPro" id="IPR003593">
    <property type="entry name" value="AAA+_ATPase"/>
</dbReference>
<keyword evidence="1" id="KW-0547">Nucleotide-binding</keyword>
<dbReference type="AlphaFoldDB" id="A0A9D2SC62"/>
<evidence type="ECO:0000313" key="4">
    <source>
        <dbReference type="EMBL" id="HJB80870.1"/>
    </source>
</evidence>
<comment type="caution">
    <text evidence="4">The sequence shown here is derived from an EMBL/GenBank/DDBJ whole genome shotgun (WGS) entry which is preliminary data.</text>
</comment>
<dbReference type="InterPro" id="IPR015854">
    <property type="entry name" value="ABC_transpr_LolD-like"/>
</dbReference>
<proteinExistence type="predicted"/>
<dbReference type="GO" id="GO:0005886">
    <property type="term" value="C:plasma membrane"/>
    <property type="evidence" value="ECO:0007669"/>
    <property type="project" value="TreeGrafter"/>
</dbReference>
<reference evidence="4" key="1">
    <citation type="journal article" date="2021" name="PeerJ">
        <title>Extensive microbial diversity within the chicken gut microbiome revealed by metagenomics and culture.</title>
        <authorList>
            <person name="Gilroy R."/>
            <person name="Ravi A."/>
            <person name="Getino M."/>
            <person name="Pursley I."/>
            <person name="Horton D.L."/>
            <person name="Alikhan N.F."/>
            <person name="Baker D."/>
            <person name="Gharbi K."/>
            <person name="Hall N."/>
            <person name="Watson M."/>
            <person name="Adriaenssens E.M."/>
            <person name="Foster-Nyarko E."/>
            <person name="Jarju S."/>
            <person name="Secka A."/>
            <person name="Antonio M."/>
            <person name="Oren A."/>
            <person name="Chaudhuri R.R."/>
            <person name="La Ragione R."/>
            <person name="Hildebrand F."/>
            <person name="Pallen M.J."/>
        </authorList>
    </citation>
    <scope>NUCLEOTIDE SEQUENCE</scope>
    <source>
        <strain evidence="4">CHK192-8294</strain>
    </source>
</reference>
<dbReference type="Gene3D" id="3.40.50.300">
    <property type="entry name" value="P-loop containing nucleotide triphosphate hydrolases"/>
    <property type="match status" value="1"/>
</dbReference>
<dbReference type="PROSITE" id="PS50893">
    <property type="entry name" value="ABC_TRANSPORTER_2"/>
    <property type="match status" value="1"/>
</dbReference>
<protein>
    <submittedName>
        <fullName evidence="4">ATP-binding cassette domain-containing protein</fullName>
    </submittedName>
</protein>
<dbReference type="InterPro" id="IPR017871">
    <property type="entry name" value="ABC_transporter-like_CS"/>
</dbReference>
<evidence type="ECO:0000313" key="5">
    <source>
        <dbReference type="Proteomes" id="UP000823921"/>
    </source>
</evidence>
<dbReference type="SUPFAM" id="SSF52540">
    <property type="entry name" value="P-loop containing nucleoside triphosphate hydrolases"/>
    <property type="match status" value="1"/>
</dbReference>
<dbReference type="InterPro" id="IPR003439">
    <property type="entry name" value="ABC_transporter-like_ATP-bd"/>
</dbReference>
<evidence type="ECO:0000259" key="3">
    <source>
        <dbReference type="PROSITE" id="PS50893"/>
    </source>
</evidence>
<dbReference type="PANTHER" id="PTHR24220:SF470">
    <property type="entry name" value="CELL DIVISION ATP-BINDING PROTEIN FTSE"/>
    <property type="match status" value="1"/>
</dbReference>
<dbReference type="Proteomes" id="UP000823921">
    <property type="component" value="Unassembled WGS sequence"/>
</dbReference>